<proteinExistence type="predicted"/>
<reference evidence="2" key="1">
    <citation type="submission" date="2016-10" db="EMBL/GenBank/DDBJ databases">
        <authorList>
            <person name="Varghese N."/>
        </authorList>
    </citation>
    <scope>NUCLEOTIDE SEQUENCE [LARGE SCALE GENOMIC DNA]</scope>
    <source>
        <strain evidence="2">92MFCol6.1</strain>
    </source>
</reference>
<name>A0A1W1H3L6_9GAMM</name>
<sequence>MNLIDYAISQGGYGTPSCPVMRRLAHQTGCALRTLYMIARGHKLPGARLCRRIELATAGAVRREFLRPDVFAPGPSSIQGEAHHAA</sequence>
<organism evidence="1 2">
    <name type="scientific">Stenotrophomonas indicatrix</name>
    <dbReference type="NCBI Taxonomy" id="2045451"/>
    <lineage>
        <taxon>Bacteria</taxon>
        <taxon>Pseudomonadati</taxon>
        <taxon>Pseudomonadota</taxon>
        <taxon>Gammaproteobacteria</taxon>
        <taxon>Lysobacterales</taxon>
        <taxon>Lysobacteraceae</taxon>
        <taxon>Stenotrophomonas</taxon>
    </lineage>
</organism>
<dbReference type="EMBL" id="FWEU01000006">
    <property type="protein sequence ID" value="SLM26091.1"/>
    <property type="molecule type" value="Genomic_DNA"/>
</dbReference>
<dbReference type="Gene3D" id="1.10.260.40">
    <property type="entry name" value="lambda repressor-like DNA-binding domains"/>
    <property type="match status" value="1"/>
</dbReference>
<dbReference type="Proteomes" id="UP000191133">
    <property type="component" value="Unassembled WGS sequence"/>
</dbReference>
<dbReference type="AlphaFoldDB" id="A0A1W1H3L6"/>
<evidence type="ECO:0000313" key="2">
    <source>
        <dbReference type="Proteomes" id="UP000191133"/>
    </source>
</evidence>
<gene>
    <name evidence="1" type="ORF">SAMN04488690_3849</name>
</gene>
<protein>
    <recommendedName>
        <fullName evidence="3">Transcriptional regulator</fullName>
    </recommendedName>
</protein>
<evidence type="ECO:0008006" key="3">
    <source>
        <dbReference type="Google" id="ProtNLM"/>
    </source>
</evidence>
<dbReference type="InterPro" id="IPR010982">
    <property type="entry name" value="Lambda_DNA-bd_dom_sf"/>
</dbReference>
<dbReference type="GO" id="GO:0003677">
    <property type="term" value="F:DNA binding"/>
    <property type="evidence" value="ECO:0007669"/>
    <property type="project" value="InterPro"/>
</dbReference>
<accession>A0A1W1H3L6</accession>
<evidence type="ECO:0000313" key="1">
    <source>
        <dbReference type="EMBL" id="SLM26091.1"/>
    </source>
</evidence>
<dbReference type="RefSeq" id="WP_025874662.1">
    <property type="nucleotide sequence ID" value="NZ_CBXW010000004.1"/>
</dbReference>
<dbReference type="GeneID" id="64105850"/>